<evidence type="ECO:0000313" key="2">
    <source>
        <dbReference type="Proteomes" id="UP001206878"/>
    </source>
</evidence>
<comment type="caution">
    <text evidence="1">The sequence shown here is derived from an EMBL/GenBank/DDBJ whole genome shotgun (WGS) entry which is preliminary data.</text>
</comment>
<sequence>LTQGAILIQRQPFYVSITRYFEDDQREQLGNSEVEHAWDRYRGGLEYMIARTGAAIGAEERFGLHARIQQMIAARMAVAIRLRHANKRDPI</sequence>
<evidence type="ECO:0000313" key="1">
    <source>
        <dbReference type="EMBL" id="MCR6678915.1"/>
    </source>
</evidence>
<feature type="non-terminal residue" evidence="1">
    <location>
        <position position="1"/>
    </location>
</feature>
<reference evidence="1" key="1">
    <citation type="submission" date="2022-07" db="EMBL/GenBank/DDBJ databases">
        <title>Diversity of ethanolamine utilization by human commensal Escherichia coli.</title>
        <authorList>
            <person name="Jubelin G."/>
        </authorList>
    </citation>
    <scope>NUCLEOTIDE SEQUENCE</scope>
    <source>
        <strain evidence="1">S1</strain>
    </source>
</reference>
<protein>
    <submittedName>
        <fullName evidence="1">Uncharacterized protein</fullName>
    </submittedName>
</protein>
<feature type="non-terminal residue" evidence="1">
    <location>
        <position position="91"/>
    </location>
</feature>
<organism evidence="1 2">
    <name type="scientific">Escherichia marmotae</name>
    <dbReference type="NCBI Taxonomy" id="1499973"/>
    <lineage>
        <taxon>Bacteria</taxon>
        <taxon>Pseudomonadati</taxon>
        <taxon>Pseudomonadota</taxon>
        <taxon>Gammaproteobacteria</taxon>
        <taxon>Enterobacterales</taxon>
        <taxon>Enterobacteriaceae</taxon>
        <taxon>Escherichia</taxon>
    </lineage>
</organism>
<name>A0AAW5MZM1_9ESCH</name>
<proteinExistence type="predicted"/>
<dbReference type="AlphaFoldDB" id="A0AAW5MZM1"/>
<dbReference type="EMBL" id="JANPXH010000583">
    <property type="protein sequence ID" value="MCR6678915.1"/>
    <property type="molecule type" value="Genomic_DNA"/>
</dbReference>
<accession>A0AAW5MZM1</accession>
<dbReference type="Proteomes" id="UP001206878">
    <property type="component" value="Unassembled WGS sequence"/>
</dbReference>
<gene>
    <name evidence="1" type="ORF">NVV43_25785</name>
</gene>